<dbReference type="InterPro" id="IPR052552">
    <property type="entry name" value="YeaO-like"/>
</dbReference>
<dbReference type="AlphaFoldDB" id="A0A3A3GMB2"/>
<protein>
    <submittedName>
        <fullName evidence="1">DUF488 family protein</fullName>
    </submittedName>
</protein>
<dbReference type="OrthoDB" id="9790745at2"/>
<evidence type="ECO:0000313" key="1">
    <source>
        <dbReference type="EMBL" id="RJG03436.1"/>
    </source>
</evidence>
<gene>
    <name evidence="1" type="ORF">D3878_19070</name>
</gene>
<dbReference type="PANTHER" id="PTHR36849:SF1">
    <property type="entry name" value="CYTOPLASMIC PROTEIN"/>
    <property type="match status" value="1"/>
</dbReference>
<comment type="caution">
    <text evidence="1">The sequence shown here is derived from an EMBL/GenBank/DDBJ whole genome shotgun (WGS) entry which is preliminary data.</text>
</comment>
<name>A0A3A3GMB2_9BURK</name>
<accession>A0A3A3GMB2</accession>
<dbReference type="RefSeq" id="WP_119786929.1">
    <property type="nucleotide sequence ID" value="NZ_QYUQ01000002.1"/>
</dbReference>
<sequence length="119" mass="13806">MKLKLKRVYEAASGEDGFRILVDRLWPRGVTREAARIDLWLKDAAPSPELRKWFNHESDKWDPFRASYLGELMQHPEKVALIREHAGKGRVTLVYGARDAEHNHALVLKEFLMSDKQVP</sequence>
<dbReference type="Pfam" id="PF22752">
    <property type="entry name" value="DUF488-N3i"/>
    <property type="match status" value="1"/>
</dbReference>
<reference evidence="2" key="1">
    <citation type="submission" date="2018-09" db="EMBL/GenBank/DDBJ databases">
        <authorList>
            <person name="Zhu H."/>
        </authorList>
    </citation>
    <scope>NUCLEOTIDE SEQUENCE [LARGE SCALE GENOMIC DNA]</scope>
    <source>
        <strain evidence="2">K1S02-23</strain>
    </source>
</reference>
<dbReference type="EMBL" id="QYUQ01000002">
    <property type="protein sequence ID" value="RJG03436.1"/>
    <property type="molecule type" value="Genomic_DNA"/>
</dbReference>
<evidence type="ECO:0000313" key="2">
    <source>
        <dbReference type="Proteomes" id="UP000266327"/>
    </source>
</evidence>
<keyword evidence="2" id="KW-1185">Reference proteome</keyword>
<proteinExistence type="predicted"/>
<dbReference type="Proteomes" id="UP000266327">
    <property type="component" value="Unassembled WGS sequence"/>
</dbReference>
<dbReference type="PANTHER" id="PTHR36849">
    <property type="entry name" value="CYTOPLASMIC PROTEIN-RELATED"/>
    <property type="match status" value="1"/>
</dbReference>
<organism evidence="1 2">
    <name type="scientific">Noviherbaspirillum sedimenti</name>
    <dbReference type="NCBI Taxonomy" id="2320865"/>
    <lineage>
        <taxon>Bacteria</taxon>
        <taxon>Pseudomonadati</taxon>
        <taxon>Pseudomonadota</taxon>
        <taxon>Betaproteobacteria</taxon>
        <taxon>Burkholderiales</taxon>
        <taxon>Oxalobacteraceae</taxon>
        <taxon>Noviherbaspirillum</taxon>
    </lineage>
</organism>